<evidence type="ECO:0000313" key="5">
    <source>
        <dbReference type="EMBL" id="MBE1426247.1"/>
    </source>
</evidence>
<dbReference type="SUPFAM" id="SSF46785">
    <property type="entry name" value="Winged helix' DNA-binding domain"/>
    <property type="match status" value="1"/>
</dbReference>
<keyword evidence="3" id="KW-0804">Transcription</keyword>
<dbReference type="EMBL" id="JADBGG010000023">
    <property type="protein sequence ID" value="MBE1426247.1"/>
    <property type="molecule type" value="Genomic_DNA"/>
</dbReference>
<keyword evidence="6" id="KW-1185">Reference proteome</keyword>
<comment type="caution">
    <text evidence="5">The sequence shown here is derived from an EMBL/GenBank/DDBJ whole genome shotgun (WGS) entry which is preliminary data.</text>
</comment>
<keyword evidence="1" id="KW-0805">Transcription regulation</keyword>
<dbReference type="Gene3D" id="1.10.10.10">
    <property type="entry name" value="Winged helix-like DNA-binding domain superfamily/Winged helix DNA-binding domain"/>
    <property type="match status" value="1"/>
</dbReference>
<dbReference type="Proteomes" id="UP000639010">
    <property type="component" value="Unassembled WGS sequence"/>
</dbReference>
<keyword evidence="2 5" id="KW-0238">DNA-binding</keyword>
<dbReference type="RefSeq" id="WP_192624272.1">
    <property type="nucleotide sequence ID" value="NZ_JADBGG010000023.1"/>
</dbReference>
<accession>A0ABR9H6B5</accession>
<proteinExistence type="predicted"/>
<sequence length="156" mass="17213">MNDTNEFILTTIRQFVRVARKYADAENLPIPVEGHGEISTREAHIIEAVGDTPEINVTALAKRFGVTKSAASQMVSRLVQKGFVDKSPAPHSNKEFILTLTELGWRGFAAHERFHGQDLARLKSRLGAFSLSQVATLSVLLEAIDDVIDKRLKGSD</sequence>
<dbReference type="InterPro" id="IPR036390">
    <property type="entry name" value="WH_DNA-bd_sf"/>
</dbReference>
<protein>
    <submittedName>
        <fullName evidence="5">DNA-binding MarR family transcriptional regulator</fullName>
    </submittedName>
</protein>
<evidence type="ECO:0000256" key="2">
    <source>
        <dbReference type="ARBA" id="ARBA00023125"/>
    </source>
</evidence>
<organism evidence="5 6">
    <name type="scientific">Desulfomicrobium macestii</name>
    <dbReference type="NCBI Taxonomy" id="90731"/>
    <lineage>
        <taxon>Bacteria</taxon>
        <taxon>Pseudomonadati</taxon>
        <taxon>Thermodesulfobacteriota</taxon>
        <taxon>Desulfovibrionia</taxon>
        <taxon>Desulfovibrionales</taxon>
        <taxon>Desulfomicrobiaceae</taxon>
        <taxon>Desulfomicrobium</taxon>
    </lineage>
</organism>
<evidence type="ECO:0000259" key="4">
    <source>
        <dbReference type="PROSITE" id="PS50995"/>
    </source>
</evidence>
<evidence type="ECO:0000256" key="3">
    <source>
        <dbReference type="ARBA" id="ARBA00023163"/>
    </source>
</evidence>
<name>A0ABR9H6B5_9BACT</name>
<dbReference type="PROSITE" id="PS50995">
    <property type="entry name" value="HTH_MARR_2"/>
    <property type="match status" value="1"/>
</dbReference>
<feature type="domain" description="HTH marR-type" evidence="4">
    <location>
        <begin position="5"/>
        <end position="146"/>
    </location>
</feature>
<dbReference type="SMART" id="SM00347">
    <property type="entry name" value="HTH_MARR"/>
    <property type="match status" value="1"/>
</dbReference>
<gene>
    <name evidence="5" type="ORF">H4684_002911</name>
</gene>
<dbReference type="Pfam" id="PF12802">
    <property type="entry name" value="MarR_2"/>
    <property type="match status" value="1"/>
</dbReference>
<evidence type="ECO:0000313" key="6">
    <source>
        <dbReference type="Proteomes" id="UP000639010"/>
    </source>
</evidence>
<evidence type="ECO:0000256" key="1">
    <source>
        <dbReference type="ARBA" id="ARBA00023015"/>
    </source>
</evidence>
<dbReference type="InterPro" id="IPR036388">
    <property type="entry name" value="WH-like_DNA-bd_sf"/>
</dbReference>
<dbReference type="PANTHER" id="PTHR42756">
    <property type="entry name" value="TRANSCRIPTIONAL REGULATOR, MARR"/>
    <property type="match status" value="1"/>
</dbReference>
<dbReference type="GO" id="GO:0003677">
    <property type="term" value="F:DNA binding"/>
    <property type="evidence" value="ECO:0007669"/>
    <property type="project" value="UniProtKB-KW"/>
</dbReference>
<dbReference type="InterPro" id="IPR000835">
    <property type="entry name" value="HTH_MarR-typ"/>
</dbReference>
<reference evidence="5 6" key="1">
    <citation type="submission" date="2020-10" db="EMBL/GenBank/DDBJ databases">
        <title>Genomic Encyclopedia of Type Strains, Phase IV (KMG-IV): sequencing the most valuable type-strain genomes for metagenomic binning, comparative biology and taxonomic classification.</title>
        <authorList>
            <person name="Goeker M."/>
        </authorList>
    </citation>
    <scope>NUCLEOTIDE SEQUENCE [LARGE SCALE GENOMIC DNA]</scope>
    <source>
        <strain evidence="5 6">DSM 4194</strain>
    </source>
</reference>
<dbReference type="PANTHER" id="PTHR42756:SF1">
    <property type="entry name" value="TRANSCRIPTIONAL REPRESSOR OF EMRAB OPERON"/>
    <property type="match status" value="1"/>
</dbReference>